<keyword evidence="5" id="KW-0677">Repeat</keyword>
<dbReference type="Gene3D" id="2.10.70.80">
    <property type="match status" value="1"/>
</dbReference>
<accession>A0A672L3F3</accession>
<feature type="region of interest" description="Disordered" evidence="9">
    <location>
        <begin position="154"/>
        <end position="203"/>
    </location>
</feature>
<comment type="subcellular location">
    <subcellularLocation>
        <location evidence="1">Membrane</location>
        <topology evidence="1">Single-pass type I membrane protein</topology>
    </subcellularLocation>
</comment>
<dbReference type="InterPro" id="IPR050310">
    <property type="entry name" value="VPS10-sortilin"/>
</dbReference>
<dbReference type="InterPro" id="IPR000601">
    <property type="entry name" value="PKD_dom"/>
</dbReference>
<evidence type="ECO:0000256" key="2">
    <source>
        <dbReference type="ARBA" id="ARBA00010818"/>
    </source>
</evidence>
<feature type="compositionally biased region" description="Basic and acidic residues" evidence="9">
    <location>
        <begin position="157"/>
        <end position="168"/>
    </location>
</feature>
<feature type="chain" id="PRO_5025589884" evidence="10">
    <location>
        <begin position="33"/>
        <end position="1017"/>
    </location>
</feature>
<dbReference type="InterPro" id="IPR006581">
    <property type="entry name" value="VPS10"/>
</dbReference>
<evidence type="ECO:0000256" key="8">
    <source>
        <dbReference type="ARBA" id="ARBA00023180"/>
    </source>
</evidence>
<evidence type="ECO:0000259" key="11">
    <source>
        <dbReference type="PROSITE" id="PS50093"/>
    </source>
</evidence>
<dbReference type="FunFam" id="3.30.60.270:FF:000001">
    <property type="entry name" value="Sortilin related VPS10 domain containing receptor 1"/>
    <property type="match status" value="1"/>
</dbReference>
<dbReference type="Pfam" id="PF00801">
    <property type="entry name" value="PKD"/>
    <property type="match status" value="1"/>
</dbReference>
<feature type="domain" description="PKD" evidence="11">
    <location>
        <begin position="746"/>
        <end position="803"/>
    </location>
</feature>
<feature type="signal peptide" evidence="10">
    <location>
        <begin position="1"/>
        <end position="32"/>
    </location>
</feature>
<evidence type="ECO:0000313" key="12">
    <source>
        <dbReference type="Ensembl" id="ENSSGRP00000018726.1"/>
    </source>
</evidence>
<keyword evidence="3" id="KW-0812">Transmembrane</keyword>
<dbReference type="PROSITE" id="PS50093">
    <property type="entry name" value="PKD"/>
    <property type="match status" value="2"/>
</dbReference>
<dbReference type="SMART" id="SM00089">
    <property type="entry name" value="PKD"/>
    <property type="match status" value="2"/>
</dbReference>
<feature type="domain" description="PKD" evidence="11">
    <location>
        <begin position="844"/>
        <end position="881"/>
    </location>
</feature>
<evidence type="ECO:0000256" key="9">
    <source>
        <dbReference type="SAM" id="MobiDB-lite"/>
    </source>
</evidence>
<dbReference type="PANTHER" id="PTHR12106">
    <property type="entry name" value="SORTILIN RELATED"/>
    <property type="match status" value="1"/>
</dbReference>
<organism evidence="12 13">
    <name type="scientific">Sinocyclocheilus grahami</name>
    <name type="common">Dianchi golden-line fish</name>
    <name type="synonym">Barbus grahami</name>
    <dbReference type="NCBI Taxonomy" id="75366"/>
    <lineage>
        <taxon>Eukaryota</taxon>
        <taxon>Metazoa</taxon>
        <taxon>Chordata</taxon>
        <taxon>Craniata</taxon>
        <taxon>Vertebrata</taxon>
        <taxon>Euteleostomi</taxon>
        <taxon>Actinopterygii</taxon>
        <taxon>Neopterygii</taxon>
        <taxon>Teleostei</taxon>
        <taxon>Ostariophysi</taxon>
        <taxon>Cypriniformes</taxon>
        <taxon>Cyprinidae</taxon>
        <taxon>Cyprininae</taxon>
        <taxon>Sinocyclocheilus</taxon>
    </lineage>
</organism>
<feature type="compositionally biased region" description="Basic and acidic residues" evidence="9">
    <location>
        <begin position="176"/>
        <end position="203"/>
    </location>
</feature>
<evidence type="ECO:0000256" key="10">
    <source>
        <dbReference type="SAM" id="SignalP"/>
    </source>
</evidence>
<evidence type="ECO:0000256" key="7">
    <source>
        <dbReference type="ARBA" id="ARBA00023136"/>
    </source>
</evidence>
<dbReference type="SUPFAM" id="SSF110296">
    <property type="entry name" value="Oligoxyloglucan reducing end-specific cellobiohydrolase"/>
    <property type="match status" value="1"/>
</dbReference>
<evidence type="ECO:0000256" key="1">
    <source>
        <dbReference type="ARBA" id="ARBA00004479"/>
    </source>
</evidence>
<sequence>METRLVVFPGAHFTLSTWLILSSLYVFPNVKAEISCAPCMSPMRVNYAGDERLRDPHDSGKYMRPDQKKPKLITVLYPNVGVPTGLEVDGFPGIAPKLERNAEGINSRAPLGNFTESALDEELFSDEYVKSESVLESEDAALGRAKRSVPEFLESARSADARSEEQRKTSGLRVDGQSKRAEVRWNKDDEHDGRVSDSRPDEPKLTSSTFALAGDSAHNHAVVYWTGKNSSVILILTKLYDFHLASIMVLTDPEFESSVLISSDEGASYQKYRLNFFVLSLLFHHTQEDWALAYSHDQKLYSSFDFGRKWQLVHERVTPNRFYWSVTGLDKDLGLVHMEAHTPQGHCQYVSCRAQACSESSRTYPFSGYIETNSLVVQDEYVFVQVTTTGRASYYVSYQREPFVCIKIPKYSLPKDMHIVSTDQGQVFTAVQEWNQNDTYNMYISDTRGVYFTLALENVRTSRGLGGNSMIDLYEVAGIEGMLIANRKVENQVKTYITYNKGQDWRLLQAPTTDLAGNPIHCVLPFCSLHLQLQMSENPYLSGSISTKSSAPGVIVATELNISLSIGRFFGHFSHRSEWQLIKIDYKSIFTRRCTEGDYQTWHLHNQGEPCIMGQKQIYMKRRPGNYCMVGWDNSRILSAEPCICRAHDFECDYGFERRGDGNCLPAFWFNPSTLSQSCSQGQNYLNSTGYRKVVANNCTKGVKEMYTARKQQCLNRPPRGLVLTTRDDKLTANMGSNVTFLVRLEEGDSMRTNIQLDFGDGTAVSYSNLSWTQEGIRHVYRSAGIFRVTVQAENSLGFDTSALYLHVTCPVEHIQLLAPYVVIKNKEVNLTAVVWPSNFRTLTYFWWLGNNTEPIITLDSSVSHTFSTEGMVTVTVQVSSGDFILQDTRSIAIQGEFCTLDFNFFLFLWQGLVPLVAQKLHYTFKKYISLTLMVFPNKILLYRKIPWINIYAEVNHEKEQEMISTVGQNDTTPKITLSEFSTQKELMEKELEARAKLGGVINNCESTREIPNCTSV</sequence>
<keyword evidence="8" id="KW-0325">Glycoprotein</keyword>
<reference evidence="12" key="1">
    <citation type="submission" date="2025-08" db="UniProtKB">
        <authorList>
            <consortium name="Ensembl"/>
        </authorList>
    </citation>
    <scope>IDENTIFICATION</scope>
</reference>
<comment type="similarity">
    <text evidence="2">Belongs to the VPS10-related sortilin family. SORCS subfamily.</text>
</comment>
<evidence type="ECO:0000256" key="6">
    <source>
        <dbReference type="ARBA" id="ARBA00022989"/>
    </source>
</evidence>
<dbReference type="SMART" id="SM00602">
    <property type="entry name" value="VPS10"/>
    <property type="match status" value="1"/>
</dbReference>
<dbReference type="FunFam" id="2.10.70.80:FF:000001">
    <property type="entry name" value="Sortilin-related VPS10 domain-containing receptor 1"/>
    <property type="match status" value="1"/>
</dbReference>
<keyword evidence="4 10" id="KW-0732">Signal</keyword>
<dbReference type="InterPro" id="IPR031777">
    <property type="entry name" value="Sortilin_C"/>
</dbReference>
<dbReference type="Pfam" id="PF15902">
    <property type="entry name" value="Sortilin-Vps10"/>
    <property type="match status" value="1"/>
</dbReference>
<proteinExistence type="inferred from homology"/>
<dbReference type="InterPro" id="IPR013783">
    <property type="entry name" value="Ig-like_fold"/>
</dbReference>
<dbReference type="SUPFAM" id="SSF49299">
    <property type="entry name" value="PKD domain"/>
    <property type="match status" value="2"/>
</dbReference>
<evidence type="ECO:0000256" key="3">
    <source>
        <dbReference type="ARBA" id="ARBA00022692"/>
    </source>
</evidence>
<keyword evidence="13" id="KW-1185">Reference proteome</keyword>
<dbReference type="AlphaFoldDB" id="A0A672L3F3"/>
<dbReference type="Ensembl" id="ENSSGRT00000020225.1">
    <property type="protein sequence ID" value="ENSSGRP00000018726.1"/>
    <property type="gene ID" value="ENSSGRG00000011066.1"/>
</dbReference>
<dbReference type="InterPro" id="IPR035986">
    <property type="entry name" value="PKD_dom_sf"/>
</dbReference>
<dbReference type="Proteomes" id="UP000472262">
    <property type="component" value="Unassembled WGS sequence"/>
</dbReference>
<dbReference type="FunFam" id="2.60.40.10:FF:000083">
    <property type="entry name" value="Sortilin-related VPS10 domain containing receptor 2"/>
    <property type="match status" value="1"/>
</dbReference>
<keyword evidence="7" id="KW-0472">Membrane</keyword>
<evidence type="ECO:0000256" key="5">
    <source>
        <dbReference type="ARBA" id="ARBA00022737"/>
    </source>
</evidence>
<dbReference type="GO" id="GO:0016020">
    <property type="term" value="C:membrane"/>
    <property type="evidence" value="ECO:0007669"/>
    <property type="project" value="UniProtKB-SubCell"/>
</dbReference>
<reference evidence="12" key="2">
    <citation type="submission" date="2025-09" db="UniProtKB">
        <authorList>
            <consortium name="Ensembl"/>
        </authorList>
    </citation>
    <scope>IDENTIFICATION</scope>
</reference>
<evidence type="ECO:0000313" key="13">
    <source>
        <dbReference type="Proteomes" id="UP000472262"/>
    </source>
</evidence>
<dbReference type="InParanoid" id="A0A672L3F3"/>
<protein>
    <submittedName>
        <fullName evidence="12">VPS10 domain-containing receptor SorCS3-like</fullName>
    </submittedName>
</protein>
<dbReference type="InterPro" id="IPR022409">
    <property type="entry name" value="PKD/Chitinase_dom"/>
</dbReference>
<dbReference type="Gene3D" id="2.60.40.10">
    <property type="entry name" value="Immunoglobulins"/>
    <property type="match status" value="1"/>
</dbReference>
<dbReference type="Pfam" id="PF15901">
    <property type="entry name" value="Sortilin_C"/>
    <property type="match status" value="1"/>
</dbReference>
<dbReference type="Gene3D" id="3.30.60.270">
    <property type="match status" value="1"/>
</dbReference>
<keyword evidence="6" id="KW-1133">Transmembrane helix</keyword>
<dbReference type="InterPro" id="IPR031778">
    <property type="entry name" value="Sortilin_N"/>
</dbReference>
<evidence type="ECO:0000256" key="4">
    <source>
        <dbReference type="ARBA" id="ARBA00022729"/>
    </source>
</evidence>
<gene>
    <name evidence="12" type="primary">LOC107583213</name>
</gene>
<dbReference type="CDD" id="cd00146">
    <property type="entry name" value="PKD"/>
    <property type="match status" value="2"/>
</dbReference>
<dbReference type="PANTHER" id="PTHR12106:SF10">
    <property type="entry name" value="VPS10 DOMAIN-CONTAINING RECEPTOR SORCS3"/>
    <property type="match status" value="1"/>
</dbReference>
<name>A0A672L3F3_SINGR</name>